<name>A0A0E9SDE4_ANGAN</name>
<reference evidence="2" key="2">
    <citation type="journal article" date="2015" name="Fish Shellfish Immunol.">
        <title>Early steps in the European eel (Anguilla anguilla)-Vibrio vulnificus interaction in the gills: Role of the RtxA13 toxin.</title>
        <authorList>
            <person name="Callol A."/>
            <person name="Pajuelo D."/>
            <person name="Ebbesson L."/>
            <person name="Teles M."/>
            <person name="MacKenzie S."/>
            <person name="Amaro C."/>
        </authorList>
    </citation>
    <scope>NUCLEOTIDE SEQUENCE</scope>
</reference>
<evidence type="ECO:0000313" key="2">
    <source>
        <dbReference type="EMBL" id="JAH39394.1"/>
    </source>
</evidence>
<dbReference type="AlphaFoldDB" id="A0A0E9SDE4"/>
<protein>
    <submittedName>
        <fullName evidence="2">Uncharacterized protein</fullName>
    </submittedName>
</protein>
<reference evidence="2" key="1">
    <citation type="submission" date="2014-11" db="EMBL/GenBank/DDBJ databases">
        <authorList>
            <person name="Amaro Gonzalez C."/>
        </authorList>
    </citation>
    <scope>NUCLEOTIDE SEQUENCE</scope>
</reference>
<dbReference type="EMBL" id="GBXM01069183">
    <property type="protein sequence ID" value="JAH39394.1"/>
    <property type="molecule type" value="Transcribed_RNA"/>
</dbReference>
<keyword evidence="1" id="KW-1133">Transmembrane helix</keyword>
<keyword evidence="1" id="KW-0812">Transmembrane</keyword>
<accession>A0A0E9SDE4</accession>
<keyword evidence="1" id="KW-0472">Membrane</keyword>
<feature type="transmembrane region" description="Helical" evidence="1">
    <location>
        <begin position="29"/>
        <end position="48"/>
    </location>
</feature>
<sequence>MWFSLVSSLALSLFQQHFAGVLRLKSVAIGGMAFELLYFIHAQVTLCVRQCITMGKEPGL</sequence>
<evidence type="ECO:0000256" key="1">
    <source>
        <dbReference type="SAM" id="Phobius"/>
    </source>
</evidence>
<proteinExistence type="predicted"/>
<organism evidence="2">
    <name type="scientific">Anguilla anguilla</name>
    <name type="common">European freshwater eel</name>
    <name type="synonym">Muraena anguilla</name>
    <dbReference type="NCBI Taxonomy" id="7936"/>
    <lineage>
        <taxon>Eukaryota</taxon>
        <taxon>Metazoa</taxon>
        <taxon>Chordata</taxon>
        <taxon>Craniata</taxon>
        <taxon>Vertebrata</taxon>
        <taxon>Euteleostomi</taxon>
        <taxon>Actinopterygii</taxon>
        <taxon>Neopterygii</taxon>
        <taxon>Teleostei</taxon>
        <taxon>Anguilliformes</taxon>
        <taxon>Anguillidae</taxon>
        <taxon>Anguilla</taxon>
    </lineage>
</organism>